<evidence type="ECO:0000313" key="3">
    <source>
        <dbReference type="Proteomes" id="UP000683575"/>
    </source>
</evidence>
<dbReference type="Proteomes" id="UP000683575">
    <property type="component" value="Chromosome"/>
</dbReference>
<proteinExistence type="predicted"/>
<dbReference type="Pfam" id="PF25302">
    <property type="entry name" value="NADase_transloc"/>
    <property type="match status" value="1"/>
</dbReference>
<name>A0A975SY54_9ACTN</name>
<gene>
    <name evidence="2" type="ORF">KRR39_22565</name>
</gene>
<dbReference type="InterPro" id="IPR057561">
    <property type="entry name" value="NADase_transloc"/>
</dbReference>
<dbReference type="AlphaFoldDB" id="A0A975SY54"/>
<dbReference type="EMBL" id="CP077062">
    <property type="protein sequence ID" value="QWZ08087.1"/>
    <property type="molecule type" value="Genomic_DNA"/>
</dbReference>
<evidence type="ECO:0000259" key="1">
    <source>
        <dbReference type="Pfam" id="PF25302"/>
    </source>
</evidence>
<reference evidence="2" key="1">
    <citation type="submission" date="2021-06" db="EMBL/GenBank/DDBJ databases">
        <title>Complete genome sequence of Nocardioides sp. G188.</title>
        <authorList>
            <person name="Im W.-T."/>
        </authorList>
    </citation>
    <scope>NUCLEOTIDE SEQUENCE</scope>
    <source>
        <strain evidence="2">G188</strain>
    </source>
</reference>
<dbReference type="KEGG" id="nps:KRR39_22565"/>
<accession>A0A975SY54</accession>
<sequence>MTTAWRCDGDGTGQQLTVDLAGKTKIGEVGLVPGYAKTDVRSGTDRYAENDRITRVRWVFDDGTTVEQTFDPAPSNRSMQSMRIPVTKAQKVVVEVLDSERGDRNTIAVSELRIGAVAR</sequence>
<feature type="domain" description="NAD glycohydrolase translocation F5/8 type C" evidence="1">
    <location>
        <begin position="1"/>
        <end position="113"/>
    </location>
</feature>
<organism evidence="2 3">
    <name type="scientific">Nocardioides panacis</name>
    <dbReference type="NCBI Taxonomy" id="2849501"/>
    <lineage>
        <taxon>Bacteria</taxon>
        <taxon>Bacillati</taxon>
        <taxon>Actinomycetota</taxon>
        <taxon>Actinomycetes</taxon>
        <taxon>Propionibacteriales</taxon>
        <taxon>Nocardioidaceae</taxon>
        <taxon>Nocardioides</taxon>
    </lineage>
</organism>
<keyword evidence="3" id="KW-1185">Reference proteome</keyword>
<protein>
    <recommendedName>
        <fullName evidence="1">NAD glycohydrolase translocation F5/8 type C domain-containing protein</fullName>
    </recommendedName>
</protein>
<evidence type="ECO:0000313" key="2">
    <source>
        <dbReference type="EMBL" id="QWZ08087.1"/>
    </source>
</evidence>
<dbReference type="NCBIfam" id="NF047619">
    <property type="entry name" value="NADase_discoid"/>
    <property type="match status" value="1"/>
</dbReference>